<dbReference type="Proteomes" id="UP000265566">
    <property type="component" value="Chromosome 8"/>
</dbReference>
<evidence type="ECO:0000313" key="1">
    <source>
        <dbReference type="EMBL" id="RHN41697.1"/>
    </source>
</evidence>
<reference evidence="2" key="1">
    <citation type="journal article" date="2018" name="Nat. Plants">
        <title>Whole-genome landscape of Medicago truncatula symbiotic genes.</title>
        <authorList>
            <person name="Pecrix Y."/>
            <person name="Staton S.E."/>
            <person name="Sallet E."/>
            <person name="Lelandais-Briere C."/>
            <person name="Moreau S."/>
            <person name="Carrere S."/>
            <person name="Blein T."/>
            <person name="Jardinaud M.F."/>
            <person name="Latrasse D."/>
            <person name="Zouine M."/>
            <person name="Zahm M."/>
            <person name="Kreplak J."/>
            <person name="Mayjonade B."/>
            <person name="Satge C."/>
            <person name="Perez M."/>
            <person name="Cauet S."/>
            <person name="Marande W."/>
            <person name="Chantry-Darmon C."/>
            <person name="Lopez-Roques C."/>
            <person name="Bouchez O."/>
            <person name="Berard A."/>
            <person name="Debelle F."/>
            <person name="Munos S."/>
            <person name="Bendahmane A."/>
            <person name="Berges H."/>
            <person name="Niebel A."/>
            <person name="Buitink J."/>
            <person name="Frugier F."/>
            <person name="Benhamed M."/>
            <person name="Crespi M."/>
            <person name="Gouzy J."/>
            <person name="Gamas P."/>
        </authorList>
    </citation>
    <scope>NUCLEOTIDE SEQUENCE [LARGE SCALE GENOMIC DNA]</scope>
    <source>
        <strain evidence="2">cv. Jemalong A17</strain>
    </source>
</reference>
<organism evidence="1 2">
    <name type="scientific">Medicago truncatula</name>
    <name type="common">Barrel medic</name>
    <name type="synonym">Medicago tribuloides</name>
    <dbReference type="NCBI Taxonomy" id="3880"/>
    <lineage>
        <taxon>Eukaryota</taxon>
        <taxon>Viridiplantae</taxon>
        <taxon>Streptophyta</taxon>
        <taxon>Embryophyta</taxon>
        <taxon>Tracheophyta</taxon>
        <taxon>Spermatophyta</taxon>
        <taxon>Magnoliopsida</taxon>
        <taxon>eudicotyledons</taxon>
        <taxon>Gunneridae</taxon>
        <taxon>Pentapetalae</taxon>
        <taxon>rosids</taxon>
        <taxon>fabids</taxon>
        <taxon>Fabales</taxon>
        <taxon>Fabaceae</taxon>
        <taxon>Papilionoideae</taxon>
        <taxon>50 kb inversion clade</taxon>
        <taxon>NPAAA clade</taxon>
        <taxon>Hologalegina</taxon>
        <taxon>IRL clade</taxon>
        <taxon>Trifolieae</taxon>
        <taxon>Medicago</taxon>
    </lineage>
</organism>
<gene>
    <name evidence="1" type="ORF">MtrunA17_Chr8g0368811</name>
</gene>
<dbReference type="AlphaFoldDB" id="A0A396GSS0"/>
<protein>
    <submittedName>
        <fullName evidence="1">Uncharacterized protein</fullName>
    </submittedName>
</protein>
<dbReference type="EMBL" id="PSQE01000008">
    <property type="protein sequence ID" value="RHN41697.1"/>
    <property type="molecule type" value="Genomic_DNA"/>
</dbReference>
<name>A0A396GSS0_MEDTR</name>
<sequence length="42" mass="4722">MGFRQPRCAGRWRRRVSDREPMVEGGDGRLRAGEVGVVGEVH</sequence>
<evidence type="ECO:0000313" key="2">
    <source>
        <dbReference type="Proteomes" id="UP000265566"/>
    </source>
</evidence>
<dbReference type="Gramene" id="rna48047">
    <property type="protein sequence ID" value="RHN41697.1"/>
    <property type="gene ID" value="gene48047"/>
</dbReference>
<accession>A0A396GSS0</accession>
<proteinExistence type="predicted"/>
<comment type="caution">
    <text evidence="1">The sequence shown here is derived from an EMBL/GenBank/DDBJ whole genome shotgun (WGS) entry which is preliminary data.</text>
</comment>